<dbReference type="AlphaFoldDB" id="A0A7X9FU40"/>
<dbReference type="PANTHER" id="PTHR46401">
    <property type="entry name" value="GLYCOSYLTRANSFERASE WBBK-RELATED"/>
    <property type="match status" value="1"/>
</dbReference>
<dbReference type="EMBL" id="JAAZON010000550">
    <property type="protein sequence ID" value="NMC63903.1"/>
    <property type="molecule type" value="Genomic_DNA"/>
</dbReference>
<feature type="domain" description="Glycosyltransferase subfamily 4-like N-terminal" evidence="3">
    <location>
        <begin position="87"/>
        <end position="179"/>
    </location>
</feature>
<dbReference type="InterPro" id="IPR001296">
    <property type="entry name" value="Glyco_trans_1"/>
</dbReference>
<evidence type="ECO:0000256" key="1">
    <source>
        <dbReference type="ARBA" id="ARBA00022679"/>
    </source>
</evidence>
<feature type="domain" description="Glycosyl transferase family 1" evidence="2">
    <location>
        <begin position="190"/>
        <end position="364"/>
    </location>
</feature>
<gene>
    <name evidence="4" type="ORF">GYA55_12135</name>
</gene>
<dbReference type="GO" id="GO:0016757">
    <property type="term" value="F:glycosyltransferase activity"/>
    <property type="evidence" value="ECO:0007669"/>
    <property type="project" value="InterPro"/>
</dbReference>
<sequence>MKTLAFDIAALNPSFKAHSSRGIGRYVRELDSYFRANPPEDFFVKAFSSLEALNKNSFSEFINLFPFGRTTIRQQCIGPFAFKALGAELLHFPAHIDAPAWCPCPYVVTVLDLIPIIFEDLYKAEKPSWRFHFARWLECESIKNASMILCISENTAKDVQRILGVADEKLAVTPLGVDQKFFEVKKVLDETTQRLKLGLPVEVPIVLYLGGIDQRKNIKGLIEIFKRARGHFIEPDAKRPILVIAGDVSSDEQYPKVQALIKEHNLSESVYFTGYLNDEDLLKLFSISSAFCFPSLYEGFGLPPLEAMASGIPVISSNSSAMPEVLGDGAVLVNPHNIEEASDALVKILTDEYFAASLSEKGRLRARQYSWSTTGQKTVEVYRKLLLR</sequence>
<dbReference type="SUPFAM" id="SSF53756">
    <property type="entry name" value="UDP-Glycosyltransferase/glycogen phosphorylase"/>
    <property type="match status" value="1"/>
</dbReference>
<evidence type="ECO:0000313" key="5">
    <source>
        <dbReference type="Proteomes" id="UP000524246"/>
    </source>
</evidence>
<keyword evidence="1 4" id="KW-0808">Transferase</keyword>
<evidence type="ECO:0000259" key="3">
    <source>
        <dbReference type="Pfam" id="PF13439"/>
    </source>
</evidence>
<name>A0A7X9FU40_9DELT</name>
<protein>
    <submittedName>
        <fullName evidence="4">Glycosyltransferase family 4 protein</fullName>
    </submittedName>
</protein>
<accession>A0A7X9FU40</accession>
<dbReference type="Proteomes" id="UP000524246">
    <property type="component" value="Unassembled WGS sequence"/>
</dbReference>
<dbReference type="Gene3D" id="3.40.50.2000">
    <property type="entry name" value="Glycogen Phosphorylase B"/>
    <property type="match status" value="2"/>
</dbReference>
<proteinExistence type="predicted"/>
<evidence type="ECO:0000313" key="4">
    <source>
        <dbReference type="EMBL" id="NMC63903.1"/>
    </source>
</evidence>
<comment type="caution">
    <text evidence="4">The sequence shown here is derived from an EMBL/GenBank/DDBJ whole genome shotgun (WGS) entry which is preliminary data.</text>
</comment>
<reference evidence="4 5" key="1">
    <citation type="journal article" date="2020" name="Biotechnol. Biofuels">
        <title>New insights from the biogas microbiome by comprehensive genome-resolved metagenomics of nearly 1600 species originating from multiple anaerobic digesters.</title>
        <authorList>
            <person name="Campanaro S."/>
            <person name="Treu L."/>
            <person name="Rodriguez-R L.M."/>
            <person name="Kovalovszki A."/>
            <person name="Ziels R.M."/>
            <person name="Maus I."/>
            <person name="Zhu X."/>
            <person name="Kougias P.G."/>
            <person name="Basile A."/>
            <person name="Luo G."/>
            <person name="Schluter A."/>
            <person name="Konstantinidis K.T."/>
            <person name="Angelidaki I."/>
        </authorList>
    </citation>
    <scope>NUCLEOTIDE SEQUENCE [LARGE SCALE GENOMIC DNA]</scope>
    <source>
        <strain evidence="4">AS27yjCOA_65</strain>
    </source>
</reference>
<organism evidence="4 5">
    <name type="scientific">SAR324 cluster bacterium</name>
    <dbReference type="NCBI Taxonomy" id="2024889"/>
    <lineage>
        <taxon>Bacteria</taxon>
        <taxon>Deltaproteobacteria</taxon>
        <taxon>SAR324 cluster</taxon>
    </lineage>
</organism>
<dbReference type="GO" id="GO:0009103">
    <property type="term" value="P:lipopolysaccharide biosynthetic process"/>
    <property type="evidence" value="ECO:0007669"/>
    <property type="project" value="TreeGrafter"/>
</dbReference>
<dbReference type="Pfam" id="PF13439">
    <property type="entry name" value="Glyco_transf_4"/>
    <property type="match status" value="1"/>
</dbReference>
<dbReference type="Pfam" id="PF00534">
    <property type="entry name" value="Glycos_transf_1"/>
    <property type="match status" value="1"/>
</dbReference>
<dbReference type="CDD" id="cd03809">
    <property type="entry name" value="GT4_MtfB-like"/>
    <property type="match status" value="1"/>
</dbReference>
<dbReference type="PANTHER" id="PTHR46401:SF2">
    <property type="entry name" value="GLYCOSYLTRANSFERASE WBBK-RELATED"/>
    <property type="match status" value="1"/>
</dbReference>
<evidence type="ECO:0000259" key="2">
    <source>
        <dbReference type="Pfam" id="PF00534"/>
    </source>
</evidence>
<dbReference type="InterPro" id="IPR028098">
    <property type="entry name" value="Glyco_trans_4-like_N"/>
</dbReference>